<dbReference type="PANTHER" id="PTHR30329:SF21">
    <property type="entry name" value="LIPOPROTEIN YIAD-RELATED"/>
    <property type="match status" value="1"/>
</dbReference>
<evidence type="ECO:0000313" key="6">
    <source>
        <dbReference type="EMBL" id="MDN0014220.1"/>
    </source>
</evidence>
<dbReference type="InterPro" id="IPR006664">
    <property type="entry name" value="OMP_bac"/>
</dbReference>
<dbReference type="InterPro" id="IPR036737">
    <property type="entry name" value="OmpA-like_sf"/>
</dbReference>
<dbReference type="Gene3D" id="3.30.1330.60">
    <property type="entry name" value="OmpA-like domain"/>
    <property type="match status" value="1"/>
</dbReference>
<evidence type="ECO:0000256" key="2">
    <source>
        <dbReference type="ARBA" id="ARBA00023136"/>
    </source>
</evidence>
<dbReference type="InterPro" id="IPR006665">
    <property type="entry name" value="OmpA-like"/>
</dbReference>
<dbReference type="PROSITE" id="PS51123">
    <property type="entry name" value="OMPA_2"/>
    <property type="match status" value="1"/>
</dbReference>
<dbReference type="InterPro" id="IPR050330">
    <property type="entry name" value="Bact_OuterMem_StrucFunc"/>
</dbReference>
<evidence type="ECO:0000313" key="7">
    <source>
        <dbReference type="Proteomes" id="UP001168524"/>
    </source>
</evidence>
<evidence type="ECO:0000256" key="1">
    <source>
        <dbReference type="ARBA" id="ARBA00004442"/>
    </source>
</evidence>
<feature type="domain" description="OmpA-like" evidence="5">
    <location>
        <begin position="253"/>
        <end position="370"/>
    </location>
</feature>
<dbReference type="CDD" id="cd07185">
    <property type="entry name" value="OmpA_C-like"/>
    <property type="match status" value="1"/>
</dbReference>
<reference evidence="6" key="1">
    <citation type="submission" date="2023-06" db="EMBL/GenBank/DDBJ databases">
        <title>Two novel species of Acinetobacter isolated from motorbike repairing workshop in Vietnam.</title>
        <authorList>
            <person name="Le N.T.T."/>
        </authorList>
    </citation>
    <scope>NUCLEOTIDE SEQUENCE</scope>
    <source>
        <strain evidence="6">VNH17</strain>
    </source>
</reference>
<evidence type="ECO:0000256" key="4">
    <source>
        <dbReference type="PROSITE-ProRule" id="PRU00473"/>
    </source>
</evidence>
<dbReference type="Proteomes" id="UP001168524">
    <property type="component" value="Unassembled WGS sequence"/>
</dbReference>
<dbReference type="Pfam" id="PF00691">
    <property type="entry name" value="OmpA"/>
    <property type="match status" value="1"/>
</dbReference>
<comment type="caution">
    <text evidence="6">The sequence shown here is derived from an EMBL/GenBank/DDBJ whole genome shotgun (WGS) entry which is preliminary data.</text>
</comment>
<keyword evidence="7" id="KW-1185">Reference proteome</keyword>
<protein>
    <submittedName>
        <fullName evidence="6">OmpA family protein</fullName>
    </submittedName>
</protein>
<proteinExistence type="predicted"/>
<keyword evidence="2 4" id="KW-0472">Membrane</keyword>
<sequence>MKYVTPVLRQFYRGAATVAVCWSVMVWAENPDQLVAPVTAQDSPNTVQTGIYNPKDQQVAALQARLVPFLNEQGIERYHAAKAAAWLTYAAHEGSEKSAKAARKEALAQAEMIIVALEQGQAKQLSLTTPILSTSSVMRRDLWANAELLKQHAGFSCAQSQVAQAEVMLVWAAAEHCELGWRHSRELFLSAQRLIDQANSRAFSCSADVPQQLPKISYPSLQELNGIEQGCHGVAGPWPIWSPQQKTVISENRQVADQPVPNVVHFALDQAVLSQDSINVLNQIVNFLTAHPAYTLTLYGFTDQQANEQYNLKLSLRRAQAVSQYLTQQGVALNRIATEAKGKTQLIENENPKMGRALSRRVELVYVDPEGREIQTIRQNQDIQLER</sequence>
<evidence type="ECO:0000256" key="3">
    <source>
        <dbReference type="ARBA" id="ARBA00023237"/>
    </source>
</evidence>
<comment type="subcellular location">
    <subcellularLocation>
        <location evidence="1">Cell outer membrane</location>
    </subcellularLocation>
</comment>
<dbReference type="EMBL" id="JAUDZE010000002">
    <property type="protein sequence ID" value="MDN0014220.1"/>
    <property type="molecule type" value="Genomic_DNA"/>
</dbReference>
<dbReference type="RefSeq" id="WP_267980444.1">
    <property type="nucleotide sequence ID" value="NZ_JAPQKF010000002.1"/>
</dbReference>
<gene>
    <name evidence="6" type="ORF">QTA56_08215</name>
</gene>
<name>A0ABT7WNG6_9GAMM</name>
<dbReference type="PRINTS" id="PR01021">
    <property type="entry name" value="OMPADOMAIN"/>
</dbReference>
<dbReference type="PANTHER" id="PTHR30329">
    <property type="entry name" value="STATOR ELEMENT OF FLAGELLAR MOTOR COMPLEX"/>
    <property type="match status" value="1"/>
</dbReference>
<organism evidence="6 7">
    <name type="scientific">Acinetobacter thutiue</name>
    <dbReference type="NCBI Taxonomy" id="2998078"/>
    <lineage>
        <taxon>Bacteria</taxon>
        <taxon>Pseudomonadati</taxon>
        <taxon>Pseudomonadota</taxon>
        <taxon>Gammaproteobacteria</taxon>
        <taxon>Moraxellales</taxon>
        <taxon>Moraxellaceae</taxon>
        <taxon>Acinetobacter</taxon>
    </lineage>
</organism>
<dbReference type="SUPFAM" id="SSF103088">
    <property type="entry name" value="OmpA-like"/>
    <property type="match status" value="1"/>
</dbReference>
<evidence type="ECO:0000259" key="5">
    <source>
        <dbReference type="PROSITE" id="PS51123"/>
    </source>
</evidence>
<accession>A0ABT7WNG6</accession>
<keyword evidence="3" id="KW-0998">Cell outer membrane</keyword>